<sequence length="286" mass="32567">MSATRTSGSETSPEQKQPSPKTQELGDDDDNEVTLVPYKYFEIEEEDEMTHEDSLRYNKQVEESGGFDVEAFPPCSDCIIRPLGKLDKRLRKKLECYSKRAIAEFNLKNSTNFQFVKVHKANARLVSGLEYFITFAAKDPAATESEIFQVSLHKIGLRSWDMQGVYHRVWPSLLRSICDKGFDVEAFPHCSICIIRPLGKLDKRLHKKLECYSKRALAEFNLKNSTNFQFVNVHKANARLVSGLEYFITFATKDAAATESEIFQVSLYAPIGANIENYLCQIKPKA</sequence>
<evidence type="ECO:0000256" key="1">
    <source>
        <dbReference type="ARBA" id="ARBA00022690"/>
    </source>
</evidence>
<comment type="caution">
    <text evidence="5">The sequence shown here is derived from an EMBL/GenBank/DDBJ whole genome shotgun (WGS) entry which is preliminary data.</text>
</comment>
<gene>
    <name evidence="5" type="ORF">TEA_007479</name>
</gene>
<name>A0A4S4EKL1_CAMSN</name>
<dbReference type="GO" id="GO:0004869">
    <property type="term" value="F:cysteine-type endopeptidase inhibitor activity"/>
    <property type="evidence" value="ECO:0007669"/>
    <property type="project" value="UniProtKB-KW"/>
</dbReference>
<keyword evidence="1" id="KW-0646">Protease inhibitor</keyword>
<dbReference type="CDD" id="cd00042">
    <property type="entry name" value="CY"/>
    <property type="match status" value="1"/>
</dbReference>
<dbReference type="InterPro" id="IPR006462">
    <property type="entry name" value="MS5"/>
</dbReference>
<dbReference type="SUPFAM" id="SSF54403">
    <property type="entry name" value="Cystatin/monellin"/>
    <property type="match status" value="2"/>
</dbReference>
<keyword evidence="6" id="KW-1185">Reference proteome</keyword>
<dbReference type="InterPro" id="IPR046350">
    <property type="entry name" value="Cystatin_sf"/>
</dbReference>
<dbReference type="Gene3D" id="3.10.450.10">
    <property type="match status" value="2"/>
</dbReference>
<organism evidence="5 6">
    <name type="scientific">Camellia sinensis var. sinensis</name>
    <name type="common">China tea</name>
    <dbReference type="NCBI Taxonomy" id="542762"/>
    <lineage>
        <taxon>Eukaryota</taxon>
        <taxon>Viridiplantae</taxon>
        <taxon>Streptophyta</taxon>
        <taxon>Embryophyta</taxon>
        <taxon>Tracheophyta</taxon>
        <taxon>Spermatophyta</taxon>
        <taxon>Magnoliopsida</taxon>
        <taxon>eudicotyledons</taxon>
        <taxon>Gunneridae</taxon>
        <taxon>Pentapetalae</taxon>
        <taxon>asterids</taxon>
        <taxon>Ericales</taxon>
        <taxon>Theaceae</taxon>
        <taxon>Camellia</taxon>
    </lineage>
</organism>
<dbReference type="Proteomes" id="UP000306102">
    <property type="component" value="Unassembled WGS sequence"/>
</dbReference>
<evidence type="ECO:0000313" key="6">
    <source>
        <dbReference type="Proteomes" id="UP000306102"/>
    </source>
</evidence>
<protein>
    <recommendedName>
        <fullName evidence="4">Cystatin domain-containing protein</fullName>
    </recommendedName>
</protein>
<evidence type="ECO:0000256" key="3">
    <source>
        <dbReference type="SAM" id="MobiDB-lite"/>
    </source>
</evidence>
<evidence type="ECO:0000259" key="4">
    <source>
        <dbReference type="Pfam" id="PF00031"/>
    </source>
</evidence>
<evidence type="ECO:0000256" key="2">
    <source>
        <dbReference type="ARBA" id="ARBA00022704"/>
    </source>
</evidence>
<feature type="region of interest" description="Disordered" evidence="3">
    <location>
        <begin position="1"/>
        <end position="33"/>
    </location>
</feature>
<dbReference type="Pfam" id="PF00031">
    <property type="entry name" value="Cystatin"/>
    <property type="match status" value="2"/>
</dbReference>
<dbReference type="AlphaFoldDB" id="A0A4S4EKL1"/>
<keyword evidence="2" id="KW-0789">Thiol protease inhibitor</keyword>
<evidence type="ECO:0000313" key="5">
    <source>
        <dbReference type="EMBL" id="THG16654.1"/>
    </source>
</evidence>
<dbReference type="PANTHER" id="PTHR31260">
    <property type="entry name" value="CYSTATIN/MONELLIN SUPERFAMILY PROTEIN"/>
    <property type="match status" value="1"/>
</dbReference>
<dbReference type="InterPro" id="IPR000010">
    <property type="entry name" value="Cystatin_dom"/>
</dbReference>
<proteinExistence type="predicted"/>
<dbReference type="PANTHER" id="PTHR31260:SF28">
    <property type="entry name" value="CYSTATIN DOMAIN PROTEIN"/>
    <property type="match status" value="1"/>
</dbReference>
<reference evidence="5 6" key="1">
    <citation type="journal article" date="2018" name="Proc. Natl. Acad. Sci. U.S.A.">
        <title>Draft genome sequence of Camellia sinensis var. sinensis provides insights into the evolution of the tea genome and tea quality.</title>
        <authorList>
            <person name="Wei C."/>
            <person name="Yang H."/>
            <person name="Wang S."/>
            <person name="Zhao J."/>
            <person name="Liu C."/>
            <person name="Gao L."/>
            <person name="Xia E."/>
            <person name="Lu Y."/>
            <person name="Tai Y."/>
            <person name="She G."/>
            <person name="Sun J."/>
            <person name="Cao H."/>
            <person name="Tong W."/>
            <person name="Gao Q."/>
            <person name="Li Y."/>
            <person name="Deng W."/>
            <person name="Jiang X."/>
            <person name="Wang W."/>
            <person name="Chen Q."/>
            <person name="Zhang S."/>
            <person name="Li H."/>
            <person name="Wu J."/>
            <person name="Wang P."/>
            <person name="Li P."/>
            <person name="Shi C."/>
            <person name="Zheng F."/>
            <person name="Jian J."/>
            <person name="Huang B."/>
            <person name="Shan D."/>
            <person name="Shi M."/>
            <person name="Fang C."/>
            <person name="Yue Y."/>
            <person name="Li F."/>
            <person name="Li D."/>
            <person name="Wei S."/>
            <person name="Han B."/>
            <person name="Jiang C."/>
            <person name="Yin Y."/>
            <person name="Xia T."/>
            <person name="Zhang Z."/>
            <person name="Bennetzen J.L."/>
            <person name="Zhao S."/>
            <person name="Wan X."/>
        </authorList>
    </citation>
    <scope>NUCLEOTIDE SEQUENCE [LARGE SCALE GENOMIC DNA]</scope>
    <source>
        <strain evidence="6">cv. Shuchazao</strain>
        <tissue evidence="5">Leaf</tissue>
    </source>
</reference>
<accession>A0A4S4EKL1</accession>
<feature type="domain" description="Cystatin" evidence="4">
    <location>
        <begin position="93"/>
        <end position="143"/>
    </location>
</feature>
<feature type="compositionally biased region" description="Polar residues" evidence="3">
    <location>
        <begin position="1"/>
        <end position="22"/>
    </location>
</feature>
<feature type="domain" description="Cystatin" evidence="4">
    <location>
        <begin position="209"/>
        <end position="259"/>
    </location>
</feature>
<dbReference type="EMBL" id="SDRB02003953">
    <property type="protein sequence ID" value="THG16654.1"/>
    <property type="molecule type" value="Genomic_DNA"/>
</dbReference>
<dbReference type="STRING" id="542762.A0A4S4EKL1"/>